<feature type="compositionally biased region" description="Polar residues" evidence="10">
    <location>
        <begin position="13"/>
        <end position="28"/>
    </location>
</feature>
<dbReference type="Proteomes" id="UP000675881">
    <property type="component" value="Chromosome 5"/>
</dbReference>
<feature type="region of interest" description="Disordered" evidence="10">
    <location>
        <begin position="1"/>
        <end position="28"/>
    </location>
</feature>
<dbReference type="InterPro" id="IPR000276">
    <property type="entry name" value="GPCR_Rhodpsn"/>
</dbReference>
<evidence type="ECO:0000313" key="14">
    <source>
        <dbReference type="Proteomes" id="UP000675881"/>
    </source>
</evidence>
<reference evidence="13" key="1">
    <citation type="submission" date="2021-02" db="EMBL/GenBank/DDBJ databases">
        <authorList>
            <person name="Bekaert M."/>
        </authorList>
    </citation>
    <scope>NUCLEOTIDE SEQUENCE</scope>
    <source>
        <strain evidence="13">IoA-00</strain>
    </source>
</reference>
<evidence type="ECO:0000256" key="2">
    <source>
        <dbReference type="ARBA" id="ARBA00010663"/>
    </source>
</evidence>
<evidence type="ECO:0000256" key="7">
    <source>
        <dbReference type="ARBA" id="ARBA00023170"/>
    </source>
</evidence>
<dbReference type="SUPFAM" id="SSF81321">
    <property type="entry name" value="Family A G protein-coupled receptor-like"/>
    <property type="match status" value="1"/>
</dbReference>
<feature type="transmembrane region" description="Helical" evidence="11">
    <location>
        <begin position="100"/>
        <end position="125"/>
    </location>
</feature>
<dbReference type="Pfam" id="PF00001">
    <property type="entry name" value="7tm_1"/>
    <property type="match status" value="1"/>
</dbReference>
<feature type="domain" description="G-protein coupled receptors family 1 profile" evidence="12">
    <location>
        <begin position="47"/>
        <end position="342"/>
    </location>
</feature>
<keyword evidence="4 11" id="KW-1133">Transmembrane helix</keyword>
<feature type="transmembrane region" description="Helical" evidence="11">
    <location>
        <begin position="35"/>
        <end position="55"/>
    </location>
</feature>
<dbReference type="OrthoDB" id="2132067at2759"/>
<feature type="transmembrane region" description="Helical" evidence="11">
    <location>
        <begin position="227"/>
        <end position="248"/>
    </location>
</feature>
<dbReference type="PROSITE" id="PS50262">
    <property type="entry name" value="G_PROTEIN_RECEP_F1_2"/>
    <property type="match status" value="1"/>
</dbReference>
<dbReference type="Gene3D" id="1.20.1070.10">
    <property type="entry name" value="Rhodopsin 7-helix transmembrane proteins"/>
    <property type="match status" value="1"/>
</dbReference>
<gene>
    <name evidence="13" type="ORF">LSAA_10374</name>
</gene>
<dbReference type="PRINTS" id="PR00237">
    <property type="entry name" value="GPCRRHODOPSN"/>
</dbReference>
<dbReference type="PROSITE" id="PS00237">
    <property type="entry name" value="G_PROTEIN_RECEP_F1_1"/>
    <property type="match status" value="1"/>
</dbReference>
<keyword evidence="3 9" id="KW-0812">Transmembrane</keyword>
<feature type="transmembrane region" description="Helical" evidence="11">
    <location>
        <begin position="67"/>
        <end position="88"/>
    </location>
</feature>
<evidence type="ECO:0000256" key="3">
    <source>
        <dbReference type="ARBA" id="ARBA00022692"/>
    </source>
</evidence>
<evidence type="ECO:0000256" key="1">
    <source>
        <dbReference type="ARBA" id="ARBA00004141"/>
    </source>
</evidence>
<keyword evidence="8 9" id="KW-0807">Transducer</keyword>
<evidence type="ECO:0000256" key="11">
    <source>
        <dbReference type="SAM" id="Phobius"/>
    </source>
</evidence>
<comment type="subcellular location">
    <subcellularLocation>
        <location evidence="1">Membrane</location>
        <topology evidence="1">Multi-pass membrane protein</topology>
    </subcellularLocation>
</comment>
<accession>A0A7R8D1C8</accession>
<evidence type="ECO:0000256" key="4">
    <source>
        <dbReference type="ARBA" id="ARBA00022989"/>
    </source>
</evidence>
<name>A0A7R8D1C8_LEPSM</name>
<dbReference type="EMBL" id="HG994584">
    <property type="protein sequence ID" value="CAF2949322.1"/>
    <property type="molecule type" value="Genomic_DNA"/>
</dbReference>
<dbReference type="GO" id="GO:0005886">
    <property type="term" value="C:plasma membrane"/>
    <property type="evidence" value="ECO:0007669"/>
    <property type="project" value="TreeGrafter"/>
</dbReference>
<dbReference type="AlphaFoldDB" id="A0A7R8D1C8"/>
<feature type="transmembrane region" description="Helical" evidence="11">
    <location>
        <begin position="176"/>
        <end position="193"/>
    </location>
</feature>
<keyword evidence="5 9" id="KW-0297">G-protein coupled receptor</keyword>
<evidence type="ECO:0000313" key="13">
    <source>
        <dbReference type="EMBL" id="CAF2949322.1"/>
    </source>
</evidence>
<dbReference type="PANTHER" id="PTHR45695">
    <property type="entry name" value="LEUCOKININ RECEPTOR-RELATED"/>
    <property type="match status" value="1"/>
</dbReference>
<evidence type="ECO:0000256" key="6">
    <source>
        <dbReference type="ARBA" id="ARBA00023136"/>
    </source>
</evidence>
<keyword evidence="6 11" id="KW-0472">Membrane</keyword>
<evidence type="ECO:0000256" key="8">
    <source>
        <dbReference type="ARBA" id="ARBA00023224"/>
    </source>
</evidence>
<evidence type="ECO:0000259" key="12">
    <source>
        <dbReference type="PROSITE" id="PS50262"/>
    </source>
</evidence>
<keyword evidence="7 9" id="KW-0675">Receptor</keyword>
<keyword evidence="14" id="KW-1185">Reference proteome</keyword>
<feature type="transmembrane region" description="Helical" evidence="11">
    <location>
        <begin position="326"/>
        <end position="345"/>
    </location>
</feature>
<proteinExistence type="inferred from homology"/>
<evidence type="ECO:0000256" key="5">
    <source>
        <dbReference type="ARBA" id="ARBA00023040"/>
    </source>
</evidence>
<protein>
    <submittedName>
        <fullName evidence="13">(salmon louse) hypothetical protein</fullName>
    </submittedName>
</protein>
<organism evidence="13 14">
    <name type="scientific">Lepeophtheirus salmonis</name>
    <name type="common">Salmon louse</name>
    <name type="synonym">Caligus salmonis</name>
    <dbReference type="NCBI Taxonomy" id="72036"/>
    <lineage>
        <taxon>Eukaryota</taxon>
        <taxon>Metazoa</taxon>
        <taxon>Ecdysozoa</taxon>
        <taxon>Arthropoda</taxon>
        <taxon>Crustacea</taxon>
        <taxon>Multicrustacea</taxon>
        <taxon>Hexanauplia</taxon>
        <taxon>Copepoda</taxon>
        <taxon>Siphonostomatoida</taxon>
        <taxon>Caligidae</taxon>
        <taxon>Lepeophtheirus</taxon>
    </lineage>
</organism>
<sequence length="383" mass="43754">MNVGTLDDPHANPENQPNIGMNTTTETNRPNKMNVGTYLTLLLGVIGNLLIIVSITGYRCMKSPTNIFLASLAFADLILCVVCLPIKVRIFILSKHIPKFNFIICHCLLNGIVIFTLAELFSFTWTFGLFLCKFVNYMQYISAVASVLNLTVMSLERCYAIVYPLKAKSICTVSKAQRVVFWSVGICLFPRYLPFCLFRHKEVGLVQKVFWCVRDDESPLFWQIHEIYSLLVLLVLPGTFMVIAYSIIARKVCHCMKEERTFLMNSSYEYGNTQTSPTHRRVIRMLAAIVVVFVLCWSPFLVMNIFRSFGVVNISLHGFVKYDNTTFTLMAYLNSALNPIIYGFMSQNFRDNFRRTVGCLKSRDEIEANQMNSLNLGKFKKPS</sequence>
<evidence type="ECO:0000256" key="9">
    <source>
        <dbReference type="RuleBase" id="RU000688"/>
    </source>
</evidence>
<evidence type="ECO:0000256" key="10">
    <source>
        <dbReference type="SAM" id="MobiDB-lite"/>
    </source>
</evidence>
<comment type="similarity">
    <text evidence="2 9">Belongs to the G-protein coupled receptor 1 family.</text>
</comment>
<feature type="transmembrane region" description="Helical" evidence="11">
    <location>
        <begin position="285"/>
        <end position="306"/>
    </location>
</feature>
<dbReference type="InterPro" id="IPR017452">
    <property type="entry name" value="GPCR_Rhodpsn_7TM"/>
</dbReference>
<dbReference type="PANTHER" id="PTHR45695:SF15">
    <property type="entry name" value="OPSIN RH2"/>
    <property type="match status" value="1"/>
</dbReference>
<feature type="transmembrane region" description="Helical" evidence="11">
    <location>
        <begin position="137"/>
        <end position="155"/>
    </location>
</feature>
<dbReference type="GO" id="GO:0004930">
    <property type="term" value="F:G protein-coupled receptor activity"/>
    <property type="evidence" value="ECO:0007669"/>
    <property type="project" value="UniProtKB-KW"/>
</dbReference>